<dbReference type="Proteomes" id="UP000290602">
    <property type="component" value="Unassembled WGS sequence"/>
</dbReference>
<dbReference type="EMBL" id="QXIL01000001">
    <property type="protein sequence ID" value="RXI80087.1"/>
    <property type="molecule type" value="Genomic_DNA"/>
</dbReference>
<sequence length="181" mass="20612">MTLATVWNHRLEGTGTTVRALTHADDDLIYEFQAQHPEYFGHFQDHPVTRREAVQDVEDVPLNATADQKAYLGVFDHDRLVLIVDLIIDYPLPSLVWLGLWLPDKQLSRAQQGELYQSLVQTLLTVDAVQLQLSVFMGDRDAPTFWTDQGLTQVQRTTVVRGSRSANVTIYQDKFDTRTAN</sequence>
<reference evidence="1 2" key="1">
    <citation type="submission" date="2018-08" db="EMBL/GenBank/DDBJ databases">
        <title>Lactobacillus suantsai sp. nov., isolated from traditional fermented suan-tsai in Taiwan.</title>
        <authorList>
            <person name="Huang C.-H."/>
        </authorList>
    </citation>
    <scope>NUCLEOTIDE SEQUENCE [LARGE SCALE GENOMIC DNA]</scope>
    <source>
        <strain evidence="1 2">BCRC 12945</strain>
    </source>
</reference>
<dbReference type="GO" id="GO:0016740">
    <property type="term" value="F:transferase activity"/>
    <property type="evidence" value="ECO:0007669"/>
    <property type="project" value="UniProtKB-KW"/>
</dbReference>
<accession>A0A4Q0VK93</accession>
<dbReference type="OrthoDB" id="9782266at2"/>
<comment type="caution">
    <text evidence="1">The sequence shown here is derived from an EMBL/GenBank/DDBJ whole genome shotgun (WGS) entry which is preliminary data.</text>
</comment>
<keyword evidence="1" id="KW-0808">Transferase</keyword>
<dbReference type="SUPFAM" id="SSF55729">
    <property type="entry name" value="Acyl-CoA N-acyltransferases (Nat)"/>
    <property type="match status" value="1"/>
</dbReference>
<protein>
    <submittedName>
        <fullName evidence="1">Acetyltransferase</fullName>
    </submittedName>
</protein>
<dbReference type="Gene3D" id="3.40.630.30">
    <property type="match status" value="1"/>
</dbReference>
<gene>
    <name evidence="1" type="ORF">DXH47_00555</name>
</gene>
<evidence type="ECO:0000313" key="1">
    <source>
        <dbReference type="EMBL" id="RXI80087.1"/>
    </source>
</evidence>
<dbReference type="InterPro" id="IPR016181">
    <property type="entry name" value="Acyl_CoA_acyltransferase"/>
</dbReference>
<keyword evidence="2" id="KW-1185">Reference proteome</keyword>
<proteinExistence type="predicted"/>
<name>A0A4Q0VK93_9LACO</name>
<dbReference type="AlphaFoldDB" id="A0A4Q0VK93"/>
<evidence type="ECO:0000313" key="2">
    <source>
        <dbReference type="Proteomes" id="UP000290602"/>
    </source>
</evidence>
<organism evidence="1 2">
    <name type="scientific">Levilactobacillus suantsaii</name>
    <dbReference type="NCBI Taxonomy" id="2292255"/>
    <lineage>
        <taxon>Bacteria</taxon>
        <taxon>Bacillati</taxon>
        <taxon>Bacillota</taxon>
        <taxon>Bacilli</taxon>
        <taxon>Lactobacillales</taxon>
        <taxon>Lactobacillaceae</taxon>
        <taxon>Levilactobacillus</taxon>
    </lineage>
</organism>
<dbReference type="RefSeq" id="WP_129031146.1">
    <property type="nucleotide sequence ID" value="NZ_CP059603.1"/>
</dbReference>